<organism evidence="5 6">
    <name type="scientific">Acetobacter vaccinii</name>
    <dbReference type="NCBI Taxonomy" id="2592655"/>
    <lineage>
        <taxon>Bacteria</taxon>
        <taxon>Pseudomonadati</taxon>
        <taxon>Pseudomonadota</taxon>
        <taxon>Alphaproteobacteria</taxon>
        <taxon>Acetobacterales</taxon>
        <taxon>Acetobacteraceae</taxon>
        <taxon>Acetobacter</taxon>
    </lineage>
</organism>
<dbReference type="InterPro" id="IPR033120">
    <property type="entry name" value="HOTDOG_ACOT"/>
</dbReference>
<proteinExistence type="inferred from homology"/>
<evidence type="ECO:0000256" key="2">
    <source>
        <dbReference type="ARBA" id="ARBA00022801"/>
    </source>
</evidence>
<protein>
    <submittedName>
        <fullName evidence="5">Acyl-CoA thioesterase</fullName>
    </submittedName>
</protein>
<dbReference type="InterPro" id="IPR006683">
    <property type="entry name" value="Thioestr_dom"/>
</dbReference>
<evidence type="ECO:0000313" key="5">
    <source>
        <dbReference type="EMBL" id="QEO16693.1"/>
    </source>
</evidence>
<keyword evidence="2 3" id="KW-0378">Hydrolase</keyword>
<dbReference type="PANTHER" id="PTHR11049:SF5">
    <property type="entry name" value="ACYL-COA THIOESTER HYDROLASE YCIA"/>
    <property type="match status" value="1"/>
</dbReference>
<dbReference type="PROSITE" id="PS51770">
    <property type="entry name" value="HOTDOG_ACOT"/>
    <property type="match status" value="1"/>
</dbReference>
<dbReference type="OrthoDB" id="9801856at2"/>
<reference evidence="5 6" key="1">
    <citation type="submission" date="2019-09" db="EMBL/GenBank/DDBJ databases">
        <title>Genome sequencing of strain KACC 21233.</title>
        <authorList>
            <person name="Heo J."/>
            <person name="Kim S.-J."/>
            <person name="Kim J.-S."/>
            <person name="Hong S.-B."/>
            <person name="Kwon S.-W."/>
        </authorList>
    </citation>
    <scope>NUCLEOTIDE SEQUENCE [LARGE SCALE GENOMIC DNA]</scope>
    <source>
        <strain evidence="5 6">KACC 21233</strain>
    </source>
</reference>
<dbReference type="InterPro" id="IPR029069">
    <property type="entry name" value="HotDog_dom_sf"/>
</dbReference>
<evidence type="ECO:0000259" key="4">
    <source>
        <dbReference type="PROSITE" id="PS51770"/>
    </source>
</evidence>
<evidence type="ECO:0000256" key="3">
    <source>
        <dbReference type="PROSITE-ProRule" id="PRU01106"/>
    </source>
</evidence>
<sequence length="145" mass="15690">MSQPTGAELPQGMPTIRVVAMPTDTNPAGDVFGGWIVSQMDLAAGTTAAFRANGRCATVAINSLVFLEPVVVGDEVSIYTRIIRTGRTSLTIHVQTWRRARHTHITSKVTEGEFIFVALDEQHRPRPLPPLQAGEDLPAPDSTTD</sequence>
<dbReference type="KEGG" id="acek:FLP30_02105"/>
<dbReference type="GO" id="GO:0005829">
    <property type="term" value="C:cytosol"/>
    <property type="evidence" value="ECO:0007669"/>
    <property type="project" value="TreeGrafter"/>
</dbReference>
<dbReference type="Proteomes" id="UP000324536">
    <property type="component" value="Chromosome"/>
</dbReference>
<dbReference type="CDD" id="cd03442">
    <property type="entry name" value="BFIT_BACH"/>
    <property type="match status" value="1"/>
</dbReference>
<keyword evidence="6" id="KW-1185">Reference proteome</keyword>
<dbReference type="GO" id="GO:0006637">
    <property type="term" value="P:acyl-CoA metabolic process"/>
    <property type="evidence" value="ECO:0007669"/>
    <property type="project" value="TreeGrafter"/>
</dbReference>
<dbReference type="AlphaFoldDB" id="A0A5C1YKW5"/>
<evidence type="ECO:0000313" key="6">
    <source>
        <dbReference type="Proteomes" id="UP000324536"/>
    </source>
</evidence>
<dbReference type="EMBL" id="CP043506">
    <property type="protein sequence ID" value="QEO16693.1"/>
    <property type="molecule type" value="Genomic_DNA"/>
</dbReference>
<dbReference type="SUPFAM" id="SSF54637">
    <property type="entry name" value="Thioesterase/thiol ester dehydrase-isomerase"/>
    <property type="match status" value="1"/>
</dbReference>
<evidence type="ECO:0000256" key="1">
    <source>
        <dbReference type="ARBA" id="ARBA00010458"/>
    </source>
</evidence>
<dbReference type="InterPro" id="IPR040170">
    <property type="entry name" value="Cytosol_ACT"/>
</dbReference>
<dbReference type="RefSeq" id="WP_149278134.1">
    <property type="nucleotide sequence ID" value="NZ_CP043506.1"/>
</dbReference>
<dbReference type="GO" id="GO:0009062">
    <property type="term" value="P:fatty acid catabolic process"/>
    <property type="evidence" value="ECO:0007669"/>
    <property type="project" value="TreeGrafter"/>
</dbReference>
<name>A0A5C1YKW5_9PROT</name>
<dbReference type="Pfam" id="PF03061">
    <property type="entry name" value="4HBT"/>
    <property type="match status" value="1"/>
</dbReference>
<dbReference type="GO" id="GO:0052816">
    <property type="term" value="F:long-chain fatty acyl-CoA hydrolase activity"/>
    <property type="evidence" value="ECO:0007669"/>
    <property type="project" value="TreeGrafter"/>
</dbReference>
<feature type="domain" description="HotDog ACOT-type" evidence="4">
    <location>
        <begin position="10"/>
        <end position="122"/>
    </location>
</feature>
<dbReference type="PANTHER" id="PTHR11049">
    <property type="entry name" value="ACYL COENZYME A THIOESTER HYDROLASE"/>
    <property type="match status" value="1"/>
</dbReference>
<accession>A0A5C1YKW5</accession>
<dbReference type="Gene3D" id="3.10.129.10">
    <property type="entry name" value="Hotdog Thioesterase"/>
    <property type="match status" value="1"/>
</dbReference>
<comment type="similarity">
    <text evidence="1">Belongs to the acyl coenzyme A hydrolase family.</text>
</comment>
<gene>
    <name evidence="5" type="ORF">FLP30_02105</name>
</gene>